<proteinExistence type="predicted"/>
<feature type="compositionally biased region" description="Low complexity" evidence="1">
    <location>
        <begin position="179"/>
        <end position="191"/>
    </location>
</feature>
<feature type="region of interest" description="Disordered" evidence="1">
    <location>
        <begin position="164"/>
        <end position="200"/>
    </location>
</feature>
<sequence>MPSGPCGGRRPAWSSAMPCRHSWALVRAGPMRRTSSLLRTVEWTFWTFLTPNSRGIPVGLKALVVRGAGPGAGSAEATACSASPPALARSEVTLAYLEARPAAVLRGKRPRSSPRRMRPRRSPSPPPRSTCTTERRAPPSCLARCAPTLVPAEGERKARGSVLCTLTTSPAPPTRKQPRSPGSSRSSSARGGPRGPGDCSIRIQKTVSSIACEWIGEPSGESHEPAGCGALEGCSCAEAPIQAEAELTVQVVLPGQSMSILKPVADYLAELRREVSELRLSPLDLEVIESLSLGGEAEIIEEMSQEWDEVEELLELWSSTARPSCFSTRWACSAALAAAWSRARGWRRQSRSWCAPCGLGF</sequence>
<comment type="caution">
    <text evidence="2">The sequence shown here is derived from an EMBL/GenBank/DDBJ whole genome shotgun (WGS) entry which is preliminary data.</text>
</comment>
<name>A0ABN9QKC8_9DINO</name>
<evidence type="ECO:0000313" key="2">
    <source>
        <dbReference type="EMBL" id="CAK0806251.1"/>
    </source>
</evidence>
<dbReference type="Proteomes" id="UP001189429">
    <property type="component" value="Unassembled WGS sequence"/>
</dbReference>
<evidence type="ECO:0000256" key="1">
    <source>
        <dbReference type="SAM" id="MobiDB-lite"/>
    </source>
</evidence>
<evidence type="ECO:0000313" key="3">
    <source>
        <dbReference type="Proteomes" id="UP001189429"/>
    </source>
</evidence>
<protein>
    <submittedName>
        <fullName evidence="2">Uncharacterized protein</fullName>
    </submittedName>
</protein>
<dbReference type="EMBL" id="CAUYUJ010003672">
    <property type="protein sequence ID" value="CAK0806251.1"/>
    <property type="molecule type" value="Genomic_DNA"/>
</dbReference>
<feature type="compositionally biased region" description="Basic residues" evidence="1">
    <location>
        <begin position="106"/>
        <end position="121"/>
    </location>
</feature>
<feature type="region of interest" description="Disordered" evidence="1">
    <location>
        <begin position="103"/>
        <end position="136"/>
    </location>
</feature>
<accession>A0ABN9QKC8</accession>
<keyword evidence="3" id="KW-1185">Reference proteome</keyword>
<gene>
    <name evidence="2" type="ORF">PCOR1329_LOCUS12554</name>
</gene>
<organism evidence="2 3">
    <name type="scientific">Prorocentrum cordatum</name>
    <dbReference type="NCBI Taxonomy" id="2364126"/>
    <lineage>
        <taxon>Eukaryota</taxon>
        <taxon>Sar</taxon>
        <taxon>Alveolata</taxon>
        <taxon>Dinophyceae</taxon>
        <taxon>Prorocentrales</taxon>
        <taxon>Prorocentraceae</taxon>
        <taxon>Prorocentrum</taxon>
    </lineage>
</organism>
<reference evidence="2" key="1">
    <citation type="submission" date="2023-10" db="EMBL/GenBank/DDBJ databases">
        <authorList>
            <person name="Chen Y."/>
            <person name="Shah S."/>
            <person name="Dougan E. K."/>
            <person name="Thang M."/>
            <person name="Chan C."/>
        </authorList>
    </citation>
    <scope>NUCLEOTIDE SEQUENCE [LARGE SCALE GENOMIC DNA]</scope>
</reference>